<dbReference type="Proteomes" id="UP000186143">
    <property type="component" value="Unassembled WGS sequence"/>
</dbReference>
<organism evidence="1 2">
    <name type="scientific">Xaviernesmea rhizosphaerae</name>
    <dbReference type="NCBI Taxonomy" id="1672749"/>
    <lineage>
        <taxon>Bacteria</taxon>
        <taxon>Pseudomonadati</taxon>
        <taxon>Pseudomonadota</taxon>
        <taxon>Alphaproteobacteria</taxon>
        <taxon>Hyphomicrobiales</taxon>
        <taxon>Rhizobiaceae</taxon>
        <taxon>Rhizobium/Agrobacterium group</taxon>
        <taxon>Xaviernesmea</taxon>
    </lineage>
</organism>
<name>A0A1Q9ADI9_9HYPH</name>
<evidence type="ECO:0000313" key="2">
    <source>
        <dbReference type="Proteomes" id="UP000186143"/>
    </source>
</evidence>
<dbReference type="STRING" id="1672749.BJF92_18270"/>
<proteinExistence type="predicted"/>
<reference evidence="1 2" key="1">
    <citation type="submission" date="2016-09" db="EMBL/GenBank/DDBJ databases">
        <title>Rhizobium sp. nov., a novel species isolated from the rice rhizosphere.</title>
        <authorList>
            <person name="Zhao J."/>
            <person name="Zhang X."/>
        </authorList>
    </citation>
    <scope>NUCLEOTIDE SEQUENCE [LARGE SCALE GENOMIC DNA]</scope>
    <source>
        <strain evidence="1 2">MH17</strain>
    </source>
</reference>
<evidence type="ECO:0000313" key="1">
    <source>
        <dbReference type="EMBL" id="OLP52985.1"/>
    </source>
</evidence>
<comment type="caution">
    <text evidence="1">The sequence shown here is derived from an EMBL/GenBank/DDBJ whole genome shotgun (WGS) entry which is preliminary data.</text>
</comment>
<dbReference type="OrthoDB" id="2987626at2"/>
<dbReference type="AlphaFoldDB" id="A0A1Q9ADI9"/>
<accession>A0A1Q9ADI9</accession>
<protein>
    <submittedName>
        <fullName evidence="1">Siderophore biosynthesis protein</fullName>
    </submittedName>
</protein>
<dbReference type="EMBL" id="MKIO01000041">
    <property type="protein sequence ID" value="OLP52985.1"/>
    <property type="molecule type" value="Genomic_DNA"/>
</dbReference>
<sequence length="191" mass="21358">MTRADLSPPQPPSPFAIWREFHWAFFLNVQGLIVALRRFRLALERQRMADAEEELNTASVLLTASAAAMELAASFPKEVYETTIRVSMTRPTVESDDFSGLMSWEHAVLVDLWRDLRPVFSALPEELAVAHSGFVAAYRHLAESHVGVCARFVDSGSLRFDDRNAVETLRRFGRGRLGLIDPGGQGCPFHS</sequence>
<dbReference type="RefSeq" id="WP_075636850.1">
    <property type="nucleotide sequence ID" value="NZ_MKIO01000041.1"/>
</dbReference>
<gene>
    <name evidence="1" type="ORF">BJF92_18270</name>
</gene>